<evidence type="ECO:0000256" key="5">
    <source>
        <dbReference type="SAM" id="SignalP"/>
    </source>
</evidence>
<dbReference type="Pfam" id="PF02630">
    <property type="entry name" value="SCO1-SenC"/>
    <property type="match status" value="1"/>
</dbReference>
<accession>A0A2N3V1I5</accession>
<feature type="binding site" evidence="3">
    <location>
        <position position="92"/>
    </location>
    <ligand>
        <name>Cu cation</name>
        <dbReference type="ChEBI" id="CHEBI:23378"/>
    </ligand>
</feature>
<evidence type="ECO:0000256" key="3">
    <source>
        <dbReference type="PIRSR" id="PIRSR603782-1"/>
    </source>
</evidence>
<dbReference type="InterPro" id="IPR036249">
    <property type="entry name" value="Thioredoxin-like_sf"/>
</dbReference>
<feature type="binding site" evidence="3">
    <location>
        <position position="180"/>
    </location>
    <ligand>
        <name>Cu cation</name>
        <dbReference type="ChEBI" id="CHEBI:23378"/>
    </ligand>
</feature>
<sequence>MKRFTLYLFTLIALGLTACQQEVAHEDDSCCAKPVAEGLPDGTGTLAIPAAALTDMSLYNLDSDWQNQRGEELKLQNFQGKVQLVAMVYTHCSYACPRIVADLKRIEMGLEQYKQEDIGIVLVTMDPARDTPARLLQFAESNNLNPKRWTLLTSEQDNIRELAALLNMKYKMELDGEISHSNIISVLNENGEIIHQAEGLGVEPDETVNAIKSLLQKI</sequence>
<dbReference type="SUPFAM" id="SSF52833">
    <property type="entry name" value="Thioredoxin-like"/>
    <property type="match status" value="1"/>
</dbReference>
<dbReference type="EMBL" id="PJMU01000001">
    <property type="protein sequence ID" value="PKV75443.1"/>
    <property type="molecule type" value="Genomic_DNA"/>
</dbReference>
<evidence type="ECO:0000313" key="8">
    <source>
        <dbReference type="Proteomes" id="UP000233782"/>
    </source>
</evidence>
<dbReference type="InterPro" id="IPR003782">
    <property type="entry name" value="SCO1/SenC"/>
</dbReference>
<dbReference type="CDD" id="cd02968">
    <property type="entry name" value="SCO"/>
    <property type="match status" value="1"/>
</dbReference>
<keyword evidence="8" id="KW-1185">Reference proteome</keyword>
<keyword evidence="3" id="KW-0479">Metal-binding</keyword>
<evidence type="ECO:0000256" key="4">
    <source>
        <dbReference type="PIRSR" id="PIRSR603782-2"/>
    </source>
</evidence>
<dbReference type="RefSeq" id="WP_180336293.1">
    <property type="nucleotide sequence ID" value="NZ_PJMU01000001.1"/>
</dbReference>
<dbReference type="AlphaFoldDB" id="A0A2N3V1I5"/>
<comment type="caution">
    <text evidence="7">The sequence shown here is derived from an EMBL/GenBank/DDBJ whole genome shotgun (WGS) entry which is preliminary data.</text>
</comment>
<dbReference type="Gene3D" id="3.40.30.10">
    <property type="entry name" value="Glutaredoxin"/>
    <property type="match status" value="1"/>
</dbReference>
<feature type="binding site" evidence="3">
    <location>
        <position position="96"/>
    </location>
    <ligand>
        <name>Cu cation</name>
        <dbReference type="ChEBI" id="CHEBI:23378"/>
    </ligand>
</feature>
<gene>
    <name evidence="7" type="ORF">BD749_0385</name>
</gene>
<protein>
    <submittedName>
        <fullName evidence="7">Protein SCO1/2</fullName>
    </submittedName>
</protein>
<feature type="domain" description="Thioredoxin" evidence="6">
    <location>
        <begin position="47"/>
        <end position="216"/>
    </location>
</feature>
<keyword evidence="4" id="KW-1015">Disulfide bond</keyword>
<name>A0A2N3V1I5_9BACT</name>
<dbReference type="GO" id="GO:0046872">
    <property type="term" value="F:metal ion binding"/>
    <property type="evidence" value="ECO:0007669"/>
    <property type="project" value="UniProtKB-KW"/>
</dbReference>
<dbReference type="PANTHER" id="PTHR12151:SF25">
    <property type="entry name" value="LINALOOL DEHYDRATASE_ISOMERASE DOMAIN-CONTAINING PROTEIN"/>
    <property type="match status" value="1"/>
</dbReference>
<evidence type="ECO:0000256" key="2">
    <source>
        <dbReference type="ARBA" id="ARBA00023008"/>
    </source>
</evidence>
<dbReference type="PANTHER" id="PTHR12151">
    <property type="entry name" value="ELECTRON TRANSPORT PROTIN SCO1/SENC FAMILY MEMBER"/>
    <property type="match status" value="1"/>
</dbReference>
<feature type="chain" id="PRO_5014937072" evidence="5">
    <location>
        <begin position="21"/>
        <end position="218"/>
    </location>
</feature>
<dbReference type="PROSITE" id="PS51352">
    <property type="entry name" value="THIOREDOXIN_2"/>
    <property type="match status" value="1"/>
</dbReference>
<keyword evidence="5" id="KW-0732">Signal</keyword>
<proteinExistence type="inferred from homology"/>
<feature type="disulfide bond" description="Redox-active" evidence="4">
    <location>
        <begin position="92"/>
        <end position="96"/>
    </location>
</feature>
<keyword evidence="2 3" id="KW-0186">Copper</keyword>
<dbReference type="InterPro" id="IPR013766">
    <property type="entry name" value="Thioredoxin_domain"/>
</dbReference>
<comment type="similarity">
    <text evidence="1">Belongs to the SCO1/2 family.</text>
</comment>
<evidence type="ECO:0000256" key="1">
    <source>
        <dbReference type="ARBA" id="ARBA00010996"/>
    </source>
</evidence>
<reference evidence="7 8" key="1">
    <citation type="submission" date="2017-12" db="EMBL/GenBank/DDBJ databases">
        <title>Genomic Encyclopedia of Type Strains, Phase III (KMG-III): the genomes of soil and plant-associated and newly described type strains.</title>
        <authorList>
            <person name="Whitman W."/>
        </authorList>
    </citation>
    <scope>NUCLEOTIDE SEQUENCE [LARGE SCALE GENOMIC DNA]</scope>
    <source>
        <strain evidence="7 8">LP43</strain>
    </source>
</reference>
<evidence type="ECO:0000313" key="7">
    <source>
        <dbReference type="EMBL" id="PKV75443.1"/>
    </source>
</evidence>
<organism evidence="7 8">
    <name type="scientific">Pontibacter ramchanderi</name>
    <dbReference type="NCBI Taxonomy" id="1179743"/>
    <lineage>
        <taxon>Bacteria</taxon>
        <taxon>Pseudomonadati</taxon>
        <taxon>Bacteroidota</taxon>
        <taxon>Cytophagia</taxon>
        <taxon>Cytophagales</taxon>
        <taxon>Hymenobacteraceae</taxon>
        <taxon>Pontibacter</taxon>
    </lineage>
</organism>
<dbReference type="Proteomes" id="UP000233782">
    <property type="component" value="Unassembled WGS sequence"/>
</dbReference>
<dbReference type="PROSITE" id="PS51257">
    <property type="entry name" value="PROKAR_LIPOPROTEIN"/>
    <property type="match status" value="1"/>
</dbReference>
<feature type="signal peptide" evidence="5">
    <location>
        <begin position="1"/>
        <end position="20"/>
    </location>
</feature>
<evidence type="ECO:0000259" key="6">
    <source>
        <dbReference type="PROSITE" id="PS51352"/>
    </source>
</evidence>